<reference evidence="2 3" key="1">
    <citation type="submission" date="2007-08" db="EMBL/GenBank/DDBJ databases">
        <title>Draft genome sequence of Clostridium leptum (DSM 753).</title>
        <authorList>
            <person name="Sudarsanam P."/>
            <person name="Ley R."/>
            <person name="Guruge J."/>
            <person name="Turnbaugh P.J."/>
            <person name="Mahowald M."/>
            <person name="Liep D."/>
            <person name="Gordon J."/>
        </authorList>
    </citation>
    <scope>NUCLEOTIDE SEQUENCE [LARGE SCALE GENOMIC DNA]</scope>
    <source>
        <strain evidence="2 3">DSM 753</strain>
    </source>
</reference>
<dbReference type="AlphaFoldDB" id="A7VNA3"/>
<proteinExistence type="predicted"/>
<dbReference type="EMBL" id="ABCB02000004">
    <property type="protein sequence ID" value="EDO63173.1"/>
    <property type="molecule type" value="Genomic_DNA"/>
</dbReference>
<protein>
    <submittedName>
        <fullName evidence="2">Uncharacterized protein</fullName>
    </submittedName>
</protein>
<comment type="caution">
    <text evidence="2">The sequence shown here is derived from an EMBL/GenBank/DDBJ whole genome shotgun (WGS) entry which is preliminary data.</text>
</comment>
<gene>
    <name evidence="2" type="ORF">CLOLEP_00027</name>
</gene>
<organism evidence="2 3">
    <name type="scientific">[Clostridium] leptum DSM 753</name>
    <dbReference type="NCBI Taxonomy" id="428125"/>
    <lineage>
        <taxon>Bacteria</taxon>
        <taxon>Bacillati</taxon>
        <taxon>Bacillota</taxon>
        <taxon>Clostridia</taxon>
        <taxon>Eubacteriales</taxon>
        <taxon>Oscillospiraceae</taxon>
        <taxon>Oscillospiraceae incertae sedis</taxon>
    </lineage>
</organism>
<sequence length="36" mass="4107">MIRAFLIARRFLKHLQGNNASPPGQRRKDRASAEIS</sequence>
<dbReference type="Proteomes" id="UP000003490">
    <property type="component" value="Unassembled WGS sequence"/>
</dbReference>
<feature type="region of interest" description="Disordered" evidence="1">
    <location>
        <begin position="16"/>
        <end position="36"/>
    </location>
</feature>
<reference evidence="2 3" key="2">
    <citation type="submission" date="2007-08" db="EMBL/GenBank/DDBJ databases">
        <authorList>
            <person name="Fulton L."/>
            <person name="Clifton S."/>
            <person name="Fulton B."/>
            <person name="Xu J."/>
            <person name="Minx P."/>
            <person name="Pepin K.H."/>
            <person name="Johnson M."/>
            <person name="Thiruvilangam P."/>
            <person name="Bhonagiri V."/>
            <person name="Nash W.E."/>
            <person name="Wang C."/>
            <person name="Mardis E.R."/>
            <person name="Wilson R.K."/>
        </authorList>
    </citation>
    <scope>NUCLEOTIDE SEQUENCE [LARGE SCALE GENOMIC DNA]</scope>
    <source>
        <strain evidence="2 3">DSM 753</strain>
    </source>
</reference>
<name>A7VNA3_9FIRM</name>
<dbReference type="HOGENOM" id="CLU_3355476_0_0_9"/>
<evidence type="ECO:0000313" key="2">
    <source>
        <dbReference type="EMBL" id="EDO63173.1"/>
    </source>
</evidence>
<evidence type="ECO:0000313" key="3">
    <source>
        <dbReference type="Proteomes" id="UP000003490"/>
    </source>
</evidence>
<accession>A7VNA3</accession>
<evidence type="ECO:0000256" key="1">
    <source>
        <dbReference type="SAM" id="MobiDB-lite"/>
    </source>
</evidence>